<dbReference type="InterPro" id="IPR007345">
    <property type="entry name" value="Polysacch_pyruvyl_Trfase"/>
</dbReference>
<dbReference type="Pfam" id="PF04230">
    <property type="entry name" value="PS_pyruv_trans"/>
    <property type="match status" value="1"/>
</dbReference>
<feature type="domain" description="Polysaccharide pyruvyl transferase" evidence="1">
    <location>
        <begin position="14"/>
        <end position="295"/>
    </location>
</feature>
<organism evidence="2 3">
    <name type="scientific">Jatrophihabitans telluris</name>
    <dbReference type="NCBI Taxonomy" id="2038343"/>
    <lineage>
        <taxon>Bacteria</taxon>
        <taxon>Bacillati</taxon>
        <taxon>Actinomycetota</taxon>
        <taxon>Actinomycetes</taxon>
        <taxon>Jatrophihabitantales</taxon>
        <taxon>Jatrophihabitantaceae</taxon>
        <taxon>Jatrophihabitans</taxon>
    </lineage>
</organism>
<protein>
    <submittedName>
        <fullName evidence="2">Polysaccharide pyruvyl transferase family protein</fullName>
    </submittedName>
</protein>
<dbReference type="GO" id="GO:0016740">
    <property type="term" value="F:transferase activity"/>
    <property type="evidence" value="ECO:0007669"/>
    <property type="project" value="UniProtKB-KW"/>
</dbReference>
<dbReference type="PANTHER" id="PTHR36836:SF1">
    <property type="entry name" value="COLANIC ACID BIOSYNTHESIS PROTEIN WCAK"/>
    <property type="match status" value="1"/>
</dbReference>
<proteinExistence type="predicted"/>
<sequence>MKVLVLWGEANSSNLGVQALGAGTAALVRRVWPEADVRFQSYGPGDAPSRIGDPKRLARAYLDRNSELRDWMRTFDLVVDTRAGDSFAEIYGLHRLTTMTAATEFAHRMKVPVVIGPQTIGPFSSRRGRLLARRSLKTASAVLTRDQLSYDCAVELGRRPDALTTDVVFAVDVPVADRTRDVLFNVSGLLWQDNPHVDAAAYRRTVIELCRELTSAGRRISLLAHVLASEVADNDIPAIEAVRAELDHDLEVLVPQSLSDVRSMLATGNVVIGSRMHACLNGISVGTPAVPLAYSRKFKPLLDGIGWDNTVDLRTDPDPATAVLAALDAPDLDKRADLARERAQELLGRAEECLKSVR</sequence>
<reference evidence="2" key="2">
    <citation type="submission" date="2022-05" db="EMBL/GenBank/DDBJ databases">
        <authorList>
            <person name="Kim J.-S."/>
            <person name="Lee K."/>
            <person name="Suh M."/>
            <person name="Eom M."/>
            <person name="Kim J.-S."/>
            <person name="Kim D.-S."/>
            <person name="Ko S.-H."/>
            <person name="Shin Y."/>
            <person name="Lee J.-S."/>
        </authorList>
    </citation>
    <scope>NUCLEOTIDE SEQUENCE</scope>
    <source>
        <strain evidence="2">N237</strain>
    </source>
</reference>
<keyword evidence="2" id="KW-0808">Transferase</keyword>
<evidence type="ECO:0000313" key="2">
    <source>
        <dbReference type="EMBL" id="UQX89359.1"/>
    </source>
</evidence>
<accession>A0ABY4R0J0</accession>
<keyword evidence="3" id="KW-1185">Reference proteome</keyword>
<dbReference type="Proteomes" id="UP001056336">
    <property type="component" value="Chromosome"/>
</dbReference>
<dbReference type="RefSeq" id="WP_249773255.1">
    <property type="nucleotide sequence ID" value="NZ_CP097332.1"/>
</dbReference>
<evidence type="ECO:0000259" key="1">
    <source>
        <dbReference type="Pfam" id="PF04230"/>
    </source>
</evidence>
<reference evidence="2" key="1">
    <citation type="journal article" date="2018" name="Int. J. Syst. Evol. Microbiol.">
        <title>Jatrophihabitans telluris sp. nov., isolated from sediment soil of lava forest wetlands and the emended description of the genus Jatrophihabitans.</title>
        <authorList>
            <person name="Lee K.C."/>
            <person name="Suh M.K."/>
            <person name="Eom M.K."/>
            <person name="Kim K.K."/>
            <person name="Kim J.S."/>
            <person name="Kim D.S."/>
            <person name="Ko S.H."/>
            <person name="Shin Y.K."/>
            <person name="Lee J.S."/>
        </authorList>
    </citation>
    <scope>NUCLEOTIDE SEQUENCE</scope>
    <source>
        <strain evidence="2">N237</strain>
    </source>
</reference>
<evidence type="ECO:0000313" key="3">
    <source>
        <dbReference type="Proteomes" id="UP001056336"/>
    </source>
</evidence>
<dbReference type="PANTHER" id="PTHR36836">
    <property type="entry name" value="COLANIC ACID BIOSYNTHESIS PROTEIN WCAK"/>
    <property type="match status" value="1"/>
</dbReference>
<gene>
    <name evidence="2" type="ORF">M6D93_04980</name>
</gene>
<name>A0ABY4R0J0_9ACTN</name>
<dbReference type="EMBL" id="CP097332">
    <property type="protein sequence ID" value="UQX89359.1"/>
    <property type="molecule type" value="Genomic_DNA"/>
</dbReference>